<dbReference type="STRING" id="2162.BRM9_1167"/>
<dbReference type="CDD" id="cd18785">
    <property type="entry name" value="SF2_C"/>
    <property type="match status" value="1"/>
</dbReference>
<dbReference type="GO" id="GO:0006289">
    <property type="term" value="P:nucleotide-excision repair"/>
    <property type="evidence" value="ECO:0007669"/>
    <property type="project" value="TreeGrafter"/>
</dbReference>
<evidence type="ECO:0000313" key="5">
    <source>
        <dbReference type="EMBL" id="AIS31983.1"/>
    </source>
</evidence>
<gene>
    <name evidence="5" type="ORF">BRM9_1167</name>
</gene>
<dbReference type="PANTHER" id="PTHR47957">
    <property type="entry name" value="ATP-DEPENDENT HELICASE HRQ1"/>
    <property type="match status" value="1"/>
</dbReference>
<organism evidence="5 6">
    <name type="scientific">Methanobacterium formicicum</name>
    <dbReference type="NCBI Taxonomy" id="2162"/>
    <lineage>
        <taxon>Archaea</taxon>
        <taxon>Methanobacteriati</taxon>
        <taxon>Methanobacteriota</taxon>
        <taxon>Methanomada group</taxon>
        <taxon>Methanobacteria</taxon>
        <taxon>Methanobacteriales</taxon>
        <taxon>Methanobacteriaceae</taxon>
        <taxon>Methanobacterium</taxon>
    </lineage>
</organism>
<dbReference type="EMBL" id="CP006933">
    <property type="protein sequence ID" value="AIS31983.1"/>
    <property type="molecule type" value="Genomic_DNA"/>
</dbReference>
<dbReference type="GO" id="GO:0043138">
    <property type="term" value="F:3'-5' DNA helicase activity"/>
    <property type="evidence" value="ECO:0007669"/>
    <property type="project" value="TreeGrafter"/>
</dbReference>
<dbReference type="PROSITE" id="PS51192">
    <property type="entry name" value="HELICASE_ATP_BIND_1"/>
    <property type="match status" value="1"/>
</dbReference>
<keyword evidence="2" id="KW-0067">ATP-binding</keyword>
<dbReference type="GO" id="GO:0003676">
    <property type="term" value="F:nucleic acid binding"/>
    <property type="evidence" value="ECO:0007669"/>
    <property type="project" value="InterPro"/>
</dbReference>
<feature type="domain" description="Helicase ATP-binding" evidence="3">
    <location>
        <begin position="182"/>
        <end position="380"/>
    </location>
</feature>
<dbReference type="GeneID" id="24792325"/>
<dbReference type="PROSITE" id="PS51194">
    <property type="entry name" value="HELICASE_CTER"/>
    <property type="match status" value="1"/>
</dbReference>
<dbReference type="InterPro" id="IPR011545">
    <property type="entry name" value="DEAD/DEAH_box_helicase_dom"/>
</dbReference>
<evidence type="ECO:0000256" key="1">
    <source>
        <dbReference type="ARBA" id="ARBA00022741"/>
    </source>
</evidence>
<dbReference type="KEGG" id="mfc:BRM9_1167"/>
<keyword evidence="5" id="KW-0347">Helicase</keyword>
<dbReference type="OrthoDB" id="36796at2157"/>
<evidence type="ECO:0000256" key="2">
    <source>
        <dbReference type="ARBA" id="ARBA00022840"/>
    </source>
</evidence>
<dbReference type="InterPro" id="IPR001650">
    <property type="entry name" value="Helicase_C-like"/>
</dbReference>
<evidence type="ECO:0000259" key="4">
    <source>
        <dbReference type="PROSITE" id="PS51194"/>
    </source>
</evidence>
<evidence type="ECO:0000259" key="3">
    <source>
        <dbReference type="PROSITE" id="PS51192"/>
    </source>
</evidence>
<keyword evidence="1" id="KW-0547">Nucleotide-binding</keyword>
<dbReference type="Proteomes" id="UP000029661">
    <property type="component" value="Chromosome"/>
</dbReference>
<dbReference type="InterPro" id="IPR027417">
    <property type="entry name" value="P-loop_NTPase"/>
</dbReference>
<reference evidence="5 6" key="1">
    <citation type="submission" date="2013-12" db="EMBL/GenBank/DDBJ databases">
        <title>The complete genome sequence of Methanobacterium sp. BRM9.</title>
        <authorList>
            <consortium name="Pastoral Greenhouse Gas Research Consortium"/>
            <person name="Kelly W.J."/>
            <person name="Leahy S.C."/>
            <person name="Perry R."/>
            <person name="Li D."/>
            <person name="Altermann E."/>
            <person name="Lambie S.C."/>
            <person name="Attwood G.T."/>
        </authorList>
    </citation>
    <scope>NUCLEOTIDE SEQUENCE [LARGE SCALE GENOMIC DNA]</scope>
    <source>
        <strain evidence="5 6">BRM9</strain>
    </source>
</reference>
<feature type="domain" description="Helicase C-terminal" evidence="4">
    <location>
        <begin position="478"/>
        <end position="648"/>
    </location>
</feature>
<sequence length="1579" mass="180849">MSEIGDNEIERNILEYIETSELSEQKQLFFDTSIQLEDIKNNLFKKESINDEFRLLYEKSIESAIESLIDKRKILTLIKNGRVIGYRSRSSELIRLLYNLKLITRNDEYLDVATLKTAITNKIIPARTENISELKKSIDDFLSKHQNINKVNPADVLVKSLQSTVYKNLSEFQLNSYRNIIDQIKKDPHSVIITASTGAGKTLSFLLAPILYTISAVLRGERGTKAIFVYPRNALADDQYKTIKKLLSTINNQIAQDLDIPFHQPPKITIKKDFGGTRKQEQDNIYNDAPDFIVTNTETLKKRLMYYNTHNSLKTVKFVIFDEIHLYSGMNGTNTIFLIRRLKSILKKYNSVPVFIGASATIAEPKNFGMKLFSLSQKPVHIASDKYETVKSGHVHHVFLKPFSERPALSVAVDATSCIIHNRRDGLIKERNTNLSLNKAKKTICFADSLDTIGSWNNYLSDFEGSKGLKRALSKHTGYARYYKPCSNEEFCNNYVFTDCKEYKSGSCWTLSMDNGKKENLIQHEGKIYRADAIRSNISSSKSKIDDKGEDIFNDPNTPWYFDSIIASPVLEVGVDIDNVKEIILFKAIKSPASYRQKIGRAGREVNSESFCTSIMSNSPIDNYFFRNYSKLISGTLPAVTLSDENLDVTASHLTCAIVEYLASEKIDIYSIGYLSNPEMAIEQAKNKIFLDKNLIRTYLKGITPRNDLIEKAMNNFSFFLDELLQKTMFESIDFTIDGKTPSYISFVSNLSGKNNREYIQKLQQKIDIIEQKITPYITQINDLRRELVEIRNSIGELPPKYRRDVLDFIEIFEKLPSEKIADSILKDFNQLIEDIYKSGRQYADIVSILNSVCKKIPSLDFNEIKNAEDESLNLEDVKKIIANSPKELFFGINLDSVLRLHPSLPHNWLPPETLFESSKTKKVRVYFENRSFTENLDVIFQLLYPGKHSWRYGQPLKVTVDSWPEYGSGEVSLSSHRLKLLDYINSNLLPEDIRSDDKEVPIYIPLSLNSRRIRNDENRLTVPICRTCGRASDGNEYCSHGMGNAYRSANLPRSEPLIHSHVSYEESTSISVPKLPFSEIISNISFSNKINVFKILYGFERYAGGQVFRLYYDKLLGDKYVTDGIIYELEDFHPDIFRNLDKKILRDIRLMQLAKEFYDYLRSNYVSIWDAITILKAMIILYLNKNSVPTDLSDIDRILDISTANKSELSDIITKMYKERDKPVPNRLNELLDDIEKFTLSNFDKFLKHTFMHTLAHYIYISTILLLGVDEKDVGYSFDCEKGSIVIYDAVDGGNGCAKTIQDVKSLLSLDISKNLKDIRNIYSPISPISRDLLSYLEELTIGCASAEADSILLKILDEKFNKIDIAEKNDDTRHQFLNEIQKEWGIDEHDLSHLDGIIKQNLHIPLKNLGDKDDIFIYSFVPEYVAENLSEKDKIKLLPDYDNLDPSESFSRINEIVKDSLTLCVNACNYCLLTHNCNEGFTNSKYTLDKRIIEFILDHIKSPMTVQYNGNLKSTAAEAIPKLKEFEVVYIDGEFTMKSDILKSAYALLGEDIGGKFTKISSFSLYKGRFQVKMELI</sequence>
<dbReference type="SUPFAM" id="SSF52540">
    <property type="entry name" value="P-loop containing nucleoside triphosphate hydrolases"/>
    <property type="match status" value="1"/>
</dbReference>
<dbReference type="Pfam" id="PF00270">
    <property type="entry name" value="DEAD"/>
    <property type="match status" value="1"/>
</dbReference>
<proteinExistence type="predicted"/>
<dbReference type="SMART" id="SM00487">
    <property type="entry name" value="DEXDc"/>
    <property type="match status" value="1"/>
</dbReference>
<accession>A0A089ZHS3</accession>
<protein>
    <submittedName>
        <fullName evidence="5">DEAD/DEAH box helicase domain-containing protein</fullName>
    </submittedName>
</protein>
<dbReference type="Gene3D" id="3.40.50.300">
    <property type="entry name" value="P-loop containing nucleotide triphosphate hydrolases"/>
    <property type="match status" value="2"/>
</dbReference>
<keyword evidence="5" id="KW-0378">Hydrolase</keyword>
<dbReference type="InterPro" id="IPR014001">
    <property type="entry name" value="Helicase_ATP-bd"/>
</dbReference>
<dbReference type="GO" id="GO:0036297">
    <property type="term" value="P:interstrand cross-link repair"/>
    <property type="evidence" value="ECO:0007669"/>
    <property type="project" value="TreeGrafter"/>
</dbReference>
<evidence type="ECO:0000313" key="6">
    <source>
        <dbReference type="Proteomes" id="UP000029661"/>
    </source>
</evidence>
<dbReference type="Pfam" id="PF00271">
    <property type="entry name" value="Helicase_C"/>
    <property type="match status" value="1"/>
</dbReference>
<dbReference type="GO" id="GO:0005524">
    <property type="term" value="F:ATP binding"/>
    <property type="evidence" value="ECO:0007669"/>
    <property type="project" value="UniProtKB-KW"/>
</dbReference>
<name>A0A089ZHS3_METFO</name>
<dbReference type="RefSeq" id="WP_048085121.1">
    <property type="nucleotide sequence ID" value="NZ_CP006933.1"/>
</dbReference>
<dbReference type="PANTHER" id="PTHR47957:SF3">
    <property type="entry name" value="ATP-DEPENDENT HELICASE HRQ1"/>
    <property type="match status" value="1"/>
</dbReference>